<evidence type="ECO:0000313" key="1">
    <source>
        <dbReference type="EMBL" id="MDD7914662.1"/>
    </source>
</evidence>
<gene>
    <name evidence="1" type="ORF">N5A56_009630</name>
</gene>
<dbReference type="EMBL" id="JAOSLC020000003">
    <property type="protein sequence ID" value="MDD7914662.1"/>
    <property type="molecule type" value="Genomic_DNA"/>
</dbReference>
<name>A0ABT5S974_9FLAO</name>
<dbReference type="RefSeq" id="WP_265725267.1">
    <property type="nucleotide sequence ID" value="NZ_JAOSLC020000003.1"/>
</dbReference>
<evidence type="ECO:0008006" key="3">
    <source>
        <dbReference type="Google" id="ProtNLM"/>
    </source>
</evidence>
<organism evidence="1 2">
    <name type="scientific">Polaribacter ponticola</name>
    <dbReference type="NCBI Taxonomy" id="2978475"/>
    <lineage>
        <taxon>Bacteria</taxon>
        <taxon>Pseudomonadati</taxon>
        <taxon>Bacteroidota</taxon>
        <taxon>Flavobacteriia</taxon>
        <taxon>Flavobacteriales</taxon>
        <taxon>Flavobacteriaceae</taxon>
    </lineage>
</organism>
<keyword evidence="2" id="KW-1185">Reference proteome</keyword>
<protein>
    <recommendedName>
        <fullName evidence="3">Lipoprotein</fullName>
    </recommendedName>
</protein>
<dbReference type="PROSITE" id="PS51257">
    <property type="entry name" value="PROKAR_LIPOPROTEIN"/>
    <property type="match status" value="1"/>
</dbReference>
<dbReference type="Proteomes" id="UP001151478">
    <property type="component" value="Unassembled WGS sequence"/>
</dbReference>
<comment type="caution">
    <text evidence="1">The sequence shown here is derived from an EMBL/GenBank/DDBJ whole genome shotgun (WGS) entry which is preliminary data.</text>
</comment>
<reference evidence="1" key="1">
    <citation type="submission" date="2023-02" db="EMBL/GenBank/DDBJ databases">
        <title>Polaribacter ponticola sp. nov., isolated from seawater.</title>
        <authorList>
            <person name="Baek J.H."/>
            <person name="Kim J.M."/>
            <person name="Choi D.G."/>
            <person name="Jeon C.O."/>
        </authorList>
    </citation>
    <scope>NUCLEOTIDE SEQUENCE</scope>
    <source>
        <strain evidence="1">MSW5</strain>
    </source>
</reference>
<proteinExistence type="predicted"/>
<sequence>MKISISKERIFKSSILFFTITAFILSALLFTSCSDSEGVEMSDDTSLIESIDVAAKTTVAVTDLPTATATIFTEDLADSYAESAFLANGLGYKVSIATDNDSRQEKTSEIFFSLDGRKLTDTNERRKKRRHKCFDFVYPIDFIMPDATSITLTSKDDWTLIREWYDTNPDETTRPDLVFPVDVTLEDGTTQTLIDRDELDTVKDSCKKGKDKRKCFKLVLPVSFTMEDASVIEVNERSDFKLLREWRKANPDATVKPALNYPVDIEYKDGTTATINNETEKHAAKDAC</sequence>
<evidence type="ECO:0000313" key="2">
    <source>
        <dbReference type="Proteomes" id="UP001151478"/>
    </source>
</evidence>
<accession>A0ABT5S974</accession>